<dbReference type="PANTHER" id="PTHR30290">
    <property type="entry name" value="PERIPLASMIC BINDING COMPONENT OF ABC TRANSPORTER"/>
    <property type="match status" value="1"/>
</dbReference>
<evidence type="ECO:0000259" key="7">
    <source>
        <dbReference type="Pfam" id="PF00496"/>
    </source>
</evidence>
<feature type="chain" id="PRO_5035269670" evidence="6">
    <location>
        <begin position="24"/>
        <end position="623"/>
    </location>
</feature>
<keyword evidence="4 6" id="KW-0732">Signal</keyword>
<evidence type="ECO:0000313" key="8">
    <source>
        <dbReference type="EMBL" id="GIF97859.1"/>
    </source>
</evidence>
<evidence type="ECO:0000256" key="6">
    <source>
        <dbReference type="SAM" id="SignalP"/>
    </source>
</evidence>
<dbReference type="InterPro" id="IPR023765">
    <property type="entry name" value="SBP_5_CS"/>
</dbReference>
<dbReference type="CDD" id="cd00995">
    <property type="entry name" value="PBP2_NikA_DppA_OppA_like"/>
    <property type="match status" value="1"/>
</dbReference>
<name>A0A8J3KC14_9ACTN</name>
<dbReference type="GO" id="GO:1904680">
    <property type="term" value="F:peptide transmembrane transporter activity"/>
    <property type="evidence" value="ECO:0007669"/>
    <property type="project" value="TreeGrafter"/>
</dbReference>
<keyword evidence="9" id="KW-1185">Reference proteome</keyword>
<dbReference type="InterPro" id="IPR000914">
    <property type="entry name" value="SBP_5_dom"/>
</dbReference>
<dbReference type="GO" id="GO:0042597">
    <property type="term" value="C:periplasmic space"/>
    <property type="evidence" value="ECO:0007669"/>
    <property type="project" value="UniProtKB-ARBA"/>
</dbReference>
<keyword evidence="5" id="KW-0472">Membrane</keyword>
<dbReference type="PANTHER" id="PTHR30290:SF10">
    <property type="entry name" value="PERIPLASMIC OLIGOPEPTIDE-BINDING PROTEIN-RELATED"/>
    <property type="match status" value="1"/>
</dbReference>
<comment type="caution">
    <text evidence="8">The sequence shown here is derived from an EMBL/GenBank/DDBJ whole genome shotgun (WGS) entry which is preliminary data.</text>
</comment>
<dbReference type="PROSITE" id="PS01040">
    <property type="entry name" value="SBP_BACTERIAL_5"/>
    <property type="match status" value="1"/>
</dbReference>
<dbReference type="Gene3D" id="3.40.190.10">
    <property type="entry name" value="Periplasmic binding protein-like II"/>
    <property type="match status" value="1"/>
</dbReference>
<dbReference type="SUPFAM" id="SSF53850">
    <property type="entry name" value="Periplasmic binding protein-like II"/>
    <property type="match status" value="1"/>
</dbReference>
<proteinExistence type="inferred from homology"/>
<comment type="similarity">
    <text evidence="2">Belongs to the bacterial solute-binding protein 5 family.</text>
</comment>
<keyword evidence="5" id="KW-1133">Transmembrane helix</keyword>
<gene>
    <name evidence="8" type="ORF">Cci01nite_29530</name>
</gene>
<evidence type="ECO:0000313" key="9">
    <source>
        <dbReference type="Proteomes" id="UP000659904"/>
    </source>
</evidence>
<dbReference type="Pfam" id="PF00496">
    <property type="entry name" value="SBP_bac_5"/>
    <property type="match status" value="1"/>
</dbReference>
<dbReference type="EMBL" id="BONH01000011">
    <property type="protein sequence ID" value="GIF97859.1"/>
    <property type="molecule type" value="Genomic_DNA"/>
</dbReference>
<evidence type="ECO:0000256" key="1">
    <source>
        <dbReference type="ARBA" id="ARBA00004193"/>
    </source>
</evidence>
<evidence type="ECO:0000256" key="5">
    <source>
        <dbReference type="SAM" id="Phobius"/>
    </source>
</evidence>
<dbReference type="GO" id="GO:0043190">
    <property type="term" value="C:ATP-binding cassette (ABC) transporter complex"/>
    <property type="evidence" value="ECO:0007669"/>
    <property type="project" value="InterPro"/>
</dbReference>
<evidence type="ECO:0000256" key="3">
    <source>
        <dbReference type="ARBA" id="ARBA00022448"/>
    </source>
</evidence>
<dbReference type="GO" id="GO:0015833">
    <property type="term" value="P:peptide transport"/>
    <property type="evidence" value="ECO:0007669"/>
    <property type="project" value="TreeGrafter"/>
</dbReference>
<dbReference type="InterPro" id="IPR030678">
    <property type="entry name" value="Peptide/Ni-bd"/>
</dbReference>
<dbReference type="PIRSF" id="PIRSF002741">
    <property type="entry name" value="MppA"/>
    <property type="match status" value="1"/>
</dbReference>
<protein>
    <submittedName>
        <fullName evidence="8">Peptide ABC transporter substrate-binding protein</fullName>
    </submittedName>
</protein>
<dbReference type="Gene3D" id="3.10.105.10">
    <property type="entry name" value="Dipeptide-binding Protein, Domain 3"/>
    <property type="match status" value="1"/>
</dbReference>
<keyword evidence="5" id="KW-0812">Transmembrane</keyword>
<keyword evidence="3" id="KW-0813">Transport</keyword>
<sequence>MRMALVAAVALTALGGVATPAVADATPSPGATVSASAPAHAKDAFVMGIKADIDSLNPYVGLLVPAFDAYALMYDYLTDGSPQDMTPVPSLAEKWETSADGLTWTFHLRKGVKWSDGKDLTSADVKFSYERVLVPDSTENGQYGSSFSNVTKVEAPDADTFVIHTSEPNASLLAATMAGGVPVVPKHIWENIKDVGSYANDGSDGKPVVGSGPFQLVEAKKGQYYRFKANPGYWNGAPHISELTMVFFQNEETMVQALEKGEIDFISALTAKAFNALKTKSDPTITLNQGPSQYVYELGLNTGAATVDNTPIGDGHPALKDVKVRQAIEYAIDKQTLVDKTLLGAAKVAYGENSPLNSAWYWDPPAAMKRTFAPDKARQLLDEAGYKAGADGVRVGPDGKALTFRLFARSEATESQDQARYIQEWLKEIGIKADVQVVSNDALTDLIGKGKYDMFLWDWWWGPDPEGLLSVFTCSQRSTKDGDAISGGWSDSFYCNPEFENLYKQHVAEMDPAKRKVIVDKALENLYVNAVYATLYYDQTLQAYRNDRFTGFVPQPASGGSMVAQIGTWSYRAIKPYTAPAAAPEDSGGSRTVLIIAGAVVLLLAVGGAVFAMRRRSTADDRE</sequence>
<feature type="transmembrane region" description="Helical" evidence="5">
    <location>
        <begin position="593"/>
        <end position="613"/>
    </location>
</feature>
<evidence type="ECO:0000256" key="2">
    <source>
        <dbReference type="ARBA" id="ARBA00005695"/>
    </source>
</evidence>
<comment type="subcellular location">
    <subcellularLocation>
        <location evidence="1">Cell membrane</location>
        <topology evidence="1">Lipid-anchor</topology>
    </subcellularLocation>
</comment>
<evidence type="ECO:0000256" key="4">
    <source>
        <dbReference type="ARBA" id="ARBA00022729"/>
    </source>
</evidence>
<feature type="domain" description="Solute-binding protein family 5" evidence="7">
    <location>
        <begin position="86"/>
        <end position="477"/>
    </location>
</feature>
<dbReference type="InterPro" id="IPR039424">
    <property type="entry name" value="SBP_5"/>
</dbReference>
<reference evidence="8 9" key="1">
    <citation type="submission" date="2021-01" db="EMBL/GenBank/DDBJ databases">
        <title>Whole genome shotgun sequence of Catellatospora citrea NBRC 14495.</title>
        <authorList>
            <person name="Komaki H."/>
            <person name="Tamura T."/>
        </authorList>
    </citation>
    <scope>NUCLEOTIDE SEQUENCE [LARGE SCALE GENOMIC DNA]</scope>
    <source>
        <strain evidence="8 9">NBRC 14495</strain>
    </source>
</reference>
<organism evidence="8 9">
    <name type="scientific">Catellatospora citrea</name>
    <dbReference type="NCBI Taxonomy" id="53366"/>
    <lineage>
        <taxon>Bacteria</taxon>
        <taxon>Bacillati</taxon>
        <taxon>Actinomycetota</taxon>
        <taxon>Actinomycetes</taxon>
        <taxon>Micromonosporales</taxon>
        <taxon>Micromonosporaceae</taxon>
        <taxon>Catellatospora</taxon>
    </lineage>
</organism>
<dbReference type="Proteomes" id="UP000659904">
    <property type="component" value="Unassembled WGS sequence"/>
</dbReference>
<accession>A0A8J3KC14</accession>
<dbReference type="AlphaFoldDB" id="A0A8J3KC14"/>
<feature type="signal peptide" evidence="6">
    <location>
        <begin position="1"/>
        <end position="23"/>
    </location>
</feature>